<evidence type="ECO:0000256" key="6">
    <source>
        <dbReference type="ARBA" id="ARBA00041961"/>
    </source>
</evidence>
<feature type="compositionally biased region" description="Basic residues" evidence="7">
    <location>
        <begin position="389"/>
        <end position="401"/>
    </location>
</feature>
<dbReference type="GO" id="GO:0006364">
    <property type="term" value="P:rRNA processing"/>
    <property type="evidence" value="ECO:0007669"/>
    <property type="project" value="UniProtKB-KW"/>
</dbReference>
<evidence type="ECO:0000256" key="4">
    <source>
        <dbReference type="ARBA" id="ARBA00023242"/>
    </source>
</evidence>
<keyword evidence="2" id="KW-0690">Ribosome biogenesis</keyword>
<feature type="compositionally biased region" description="Polar residues" evidence="7">
    <location>
        <begin position="94"/>
        <end position="105"/>
    </location>
</feature>
<dbReference type="Proteomes" id="UP001163846">
    <property type="component" value="Unassembled WGS sequence"/>
</dbReference>
<evidence type="ECO:0000259" key="8">
    <source>
        <dbReference type="PROSITE" id="PS50174"/>
    </source>
</evidence>
<evidence type="ECO:0000256" key="3">
    <source>
        <dbReference type="ARBA" id="ARBA00022552"/>
    </source>
</evidence>
<feature type="region of interest" description="Disordered" evidence="7">
    <location>
        <begin position="231"/>
        <end position="253"/>
    </location>
</feature>
<feature type="compositionally biased region" description="Basic and acidic residues" evidence="7">
    <location>
        <begin position="168"/>
        <end position="183"/>
    </location>
</feature>
<feature type="compositionally biased region" description="Polar residues" evidence="7">
    <location>
        <begin position="237"/>
        <end position="251"/>
    </location>
</feature>
<proteinExistence type="inferred from homology"/>
<keyword evidence="4" id="KW-0539">Nucleus</keyword>
<feature type="domain" description="G-patch" evidence="8">
    <location>
        <begin position="25"/>
        <end position="71"/>
    </location>
</feature>
<evidence type="ECO:0000256" key="5">
    <source>
        <dbReference type="ARBA" id="ARBA00038007"/>
    </source>
</evidence>
<comment type="subcellular location">
    <subcellularLocation>
        <location evidence="1">Nucleus</location>
        <location evidence="1">Nucleolus</location>
    </subcellularLocation>
</comment>
<keyword evidence="3" id="KW-0698">rRNA processing</keyword>
<reference evidence="9" key="1">
    <citation type="submission" date="2022-08" db="EMBL/GenBank/DDBJ databases">
        <authorList>
            <consortium name="DOE Joint Genome Institute"/>
            <person name="Min B."/>
            <person name="Riley R."/>
            <person name="Sierra-Patev S."/>
            <person name="Naranjo-Ortiz M."/>
            <person name="Looney B."/>
            <person name="Konkel Z."/>
            <person name="Slot J.C."/>
            <person name="Sakamoto Y."/>
            <person name="Steenwyk J.L."/>
            <person name="Rokas A."/>
            <person name="Carro J."/>
            <person name="Camarero S."/>
            <person name="Ferreira P."/>
            <person name="Molpeceres G."/>
            <person name="Ruiz-Duenas F.J."/>
            <person name="Serrano A."/>
            <person name="Henrissat B."/>
            <person name="Drula E."/>
            <person name="Hughes K.W."/>
            <person name="Mata J.L."/>
            <person name="Ishikawa N.K."/>
            <person name="Vargas-Isla R."/>
            <person name="Ushijima S."/>
            <person name="Smith C.A."/>
            <person name="Ahrendt S."/>
            <person name="Andreopoulos W."/>
            <person name="He G."/>
            <person name="Labutti K."/>
            <person name="Lipzen A."/>
            <person name="Ng V."/>
            <person name="Sandor L."/>
            <person name="Barry K."/>
            <person name="Martinez A.T."/>
            <person name="Xiao Y."/>
            <person name="Gibbons J.G."/>
            <person name="Terashima K."/>
            <person name="Hibbett D.S."/>
            <person name="Grigoriev I.V."/>
        </authorList>
    </citation>
    <scope>NUCLEOTIDE SEQUENCE</scope>
    <source>
        <strain evidence="9">TFB9207</strain>
    </source>
</reference>
<dbReference type="InterPro" id="IPR050656">
    <property type="entry name" value="PINX1"/>
</dbReference>
<feature type="compositionally biased region" description="Basic and acidic residues" evidence="7">
    <location>
        <begin position="118"/>
        <end position="133"/>
    </location>
</feature>
<dbReference type="PANTHER" id="PTHR23149">
    <property type="entry name" value="G PATCH DOMAIN CONTAINING PROTEIN"/>
    <property type="match status" value="1"/>
</dbReference>
<dbReference type="PANTHER" id="PTHR23149:SF31">
    <property type="entry name" value="PROTEIN PXR1"/>
    <property type="match status" value="1"/>
</dbReference>
<feature type="region of interest" description="Disordered" evidence="7">
    <location>
        <begin position="380"/>
        <end position="450"/>
    </location>
</feature>
<dbReference type="InterPro" id="IPR000467">
    <property type="entry name" value="G_patch_dom"/>
</dbReference>
<evidence type="ECO:0000256" key="7">
    <source>
        <dbReference type="SAM" id="MobiDB-lite"/>
    </source>
</evidence>
<sequence length="450" mass="49122">MGLSGRKVKQRIGPDPRNLAWADDASKFGANYLAKFGWDPSKGLGVEGQGRTSHIKVSQKLDMLGIGAAQSKDPNGIAWKQNKDFESLLRRLNESTPGSAGQSDTGDVEDGEGAGVSHDVDMEKDEKEESREDRKRRKREEKQAKKEKKEKKKRKRDEGEKEEQEEEETKRCETKAKKVKAEAEAASQVEKVEVSKRVIPRGRAHRARAIAAKNMSSKSAAHISEILGIASSSSSSVAPTAPQTPSGSLTPIDTDVAGLEKLTTSTKSVSDYFKEKMLAKTYTQSSPLSSMVTQKADVIDEDEYEDVPRGGIGSFRNSARGEYDLDDADRGGLGSARAATTAMSTMQSGMSKFQAMFTSAAIMPEIDSVKTGSIADTEGIVKDAEAREGKKKRKDGKHKEKNRTEIAGAAGESDTGQAEGERGCEEEERKREKAEKKRRRKEQKGSVTTL</sequence>
<organism evidence="9 10">
    <name type="scientific">Lentinula raphanica</name>
    <dbReference type="NCBI Taxonomy" id="153919"/>
    <lineage>
        <taxon>Eukaryota</taxon>
        <taxon>Fungi</taxon>
        <taxon>Dikarya</taxon>
        <taxon>Basidiomycota</taxon>
        <taxon>Agaricomycotina</taxon>
        <taxon>Agaricomycetes</taxon>
        <taxon>Agaricomycetidae</taxon>
        <taxon>Agaricales</taxon>
        <taxon>Marasmiineae</taxon>
        <taxon>Omphalotaceae</taxon>
        <taxon>Lentinula</taxon>
    </lineage>
</organism>
<dbReference type="EMBL" id="MU805973">
    <property type="protein sequence ID" value="KAJ3843577.1"/>
    <property type="molecule type" value="Genomic_DNA"/>
</dbReference>
<dbReference type="GO" id="GO:0003676">
    <property type="term" value="F:nucleic acid binding"/>
    <property type="evidence" value="ECO:0007669"/>
    <property type="project" value="InterPro"/>
</dbReference>
<accession>A0AA38PIJ4</accession>
<evidence type="ECO:0000256" key="1">
    <source>
        <dbReference type="ARBA" id="ARBA00004604"/>
    </source>
</evidence>
<comment type="similarity">
    <text evidence="5">Belongs to the PINX1 family.</text>
</comment>
<evidence type="ECO:0000313" key="10">
    <source>
        <dbReference type="Proteomes" id="UP001163846"/>
    </source>
</evidence>
<dbReference type="GO" id="GO:0005730">
    <property type="term" value="C:nucleolus"/>
    <property type="evidence" value="ECO:0007669"/>
    <property type="project" value="UniProtKB-SubCell"/>
</dbReference>
<protein>
    <recommendedName>
        <fullName evidence="6">PinX1-related protein 1</fullName>
    </recommendedName>
</protein>
<gene>
    <name evidence="9" type="ORF">F5878DRAFT_604592</name>
</gene>
<name>A0AA38PIJ4_9AGAR</name>
<evidence type="ECO:0000256" key="2">
    <source>
        <dbReference type="ARBA" id="ARBA00022517"/>
    </source>
</evidence>
<feature type="region of interest" description="Disordered" evidence="7">
    <location>
        <begin position="88"/>
        <end position="191"/>
    </location>
</feature>
<dbReference type="Pfam" id="PF01585">
    <property type="entry name" value="G-patch"/>
    <property type="match status" value="1"/>
</dbReference>
<feature type="compositionally biased region" description="Basic and acidic residues" evidence="7">
    <location>
        <begin position="419"/>
        <end position="435"/>
    </location>
</feature>
<feature type="compositionally biased region" description="Basic residues" evidence="7">
    <location>
        <begin position="134"/>
        <end position="155"/>
    </location>
</feature>
<evidence type="ECO:0000313" key="9">
    <source>
        <dbReference type="EMBL" id="KAJ3843577.1"/>
    </source>
</evidence>
<dbReference type="PROSITE" id="PS50174">
    <property type="entry name" value="G_PATCH"/>
    <property type="match status" value="1"/>
</dbReference>
<comment type="caution">
    <text evidence="9">The sequence shown here is derived from an EMBL/GenBank/DDBJ whole genome shotgun (WGS) entry which is preliminary data.</text>
</comment>
<dbReference type="SMART" id="SM00443">
    <property type="entry name" value="G_patch"/>
    <property type="match status" value="1"/>
</dbReference>
<dbReference type="AlphaFoldDB" id="A0AA38PIJ4"/>
<keyword evidence="10" id="KW-1185">Reference proteome</keyword>